<comment type="caution">
    <text evidence="1">The sequence shown here is derived from an EMBL/GenBank/DDBJ whole genome shotgun (WGS) entry which is preliminary data.</text>
</comment>
<organism evidence="1 2">
    <name type="scientific">Nemorincola caseinilytica</name>
    <dbReference type="NCBI Taxonomy" id="2054315"/>
    <lineage>
        <taxon>Bacteria</taxon>
        <taxon>Pseudomonadati</taxon>
        <taxon>Bacteroidota</taxon>
        <taxon>Chitinophagia</taxon>
        <taxon>Chitinophagales</taxon>
        <taxon>Chitinophagaceae</taxon>
        <taxon>Nemorincola</taxon>
    </lineage>
</organism>
<evidence type="ECO:0000313" key="1">
    <source>
        <dbReference type="EMBL" id="GAA4470225.1"/>
    </source>
</evidence>
<dbReference type="Proteomes" id="UP001500067">
    <property type="component" value="Unassembled WGS sequence"/>
</dbReference>
<dbReference type="RefSeq" id="WP_345085360.1">
    <property type="nucleotide sequence ID" value="NZ_BAABFA010000024.1"/>
</dbReference>
<keyword evidence="2" id="KW-1185">Reference proteome</keyword>
<evidence type="ECO:0000313" key="2">
    <source>
        <dbReference type="Proteomes" id="UP001500067"/>
    </source>
</evidence>
<name>A0ABP8NRQ9_9BACT</name>
<sequence length="88" mass="10124">MNGVKFLNAPYSSFISDKSFSGTVLLRVDTISQPNSWGMIATLVTDTTLYKIKSSEELRAYVARNMNKPGFYGKKLHFRKKFEFNSFR</sequence>
<reference evidence="2" key="1">
    <citation type="journal article" date="2019" name="Int. J. Syst. Evol. Microbiol.">
        <title>The Global Catalogue of Microorganisms (GCM) 10K type strain sequencing project: providing services to taxonomists for standard genome sequencing and annotation.</title>
        <authorList>
            <consortium name="The Broad Institute Genomics Platform"/>
            <consortium name="The Broad Institute Genome Sequencing Center for Infectious Disease"/>
            <person name="Wu L."/>
            <person name="Ma J."/>
        </authorList>
    </citation>
    <scope>NUCLEOTIDE SEQUENCE [LARGE SCALE GENOMIC DNA]</scope>
    <source>
        <strain evidence="2">JCM 32105</strain>
    </source>
</reference>
<proteinExistence type="predicted"/>
<dbReference type="EMBL" id="BAABFA010000024">
    <property type="protein sequence ID" value="GAA4470225.1"/>
    <property type="molecule type" value="Genomic_DNA"/>
</dbReference>
<accession>A0ABP8NRQ9</accession>
<gene>
    <name evidence="1" type="ORF">GCM10023093_31120</name>
</gene>
<protein>
    <submittedName>
        <fullName evidence="1">Uncharacterized protein</fullName>
    </submittedName>
</protein>